<gene>
    <name evidence="1" type="ORF">BE15_08180</name>
</gene>
<evidence type="ECO:0000313" key="2">
    <source>
        <dbReference type="Proteomes" id="UP000075260"/>
    </source>
</evidence>
<proteinExistence type="predicted"/>
<protein>
    <recommendedName>
        <fullName evidence="3">DUF3209 domain-containing protein</fullName>
    </recommendedName>
</protein>
<dbReference type="OrthoDB" id="329033at2"/>
<dbReference type="Gene3D" id="6.10.140.1220">
    <property type="match status" value="1"/>
</dbReference>
<comment type="caution">
    <text evidence="1">The sequence shown here is derived from an EMBL/GenBank/DDBJ whole genome shotgun (WGS) entry which is preliminary data.</text>
</comment>
<sequence>MACHEIAALRLGLMNILGIDDPGERAHELAELGPAAAEPGPVSAMLRAGDLRSLSRLFEGSLAELQEKVAKTPTGDAKLPYLRSLLILTKQVELDLRAQVDGLGRLYRELEEMHDFVHEIYPAEQSEESAPAE</sequence>
<evidence type="ECO:0008006" key="3">
    <source>
        <dbReference type="Google" id="ProtNLM"/>
    </source>
</evidence>
<name>A0A150QVV9_SORCE</name>
<accession>A0A150QVV9</accession>
<dbReference type="Pfam" id="PF11483">
    <property type="entry name" value="DUF3209"/>
    <property type="match status" value="1"/>
</dbReference>
<evidence type="ECO:0000313" key="1">
    <source>
        <dbReference type="EMBL" id="KYF72101.1"/>
    </source>
</evidence>
<dbReference type="AlphaFoldDB" id="A0A150QVV9"/>
<dbReference type="Proteomes" id="UP000075260">
    <property type="component" value="Unassembled WGS sequence"/>
</dbReference>
<reference evidence="1 2" key="1">
    <citation type="submission" date="2014-02" db="EMBL/GenBank/DDBJ databases">
        <title>The small core and large imbalanced accessory genome model reveals a collaborative survival strategy of Sorangium cellulosum strains in nature.</title>
        <authorList>
            <person name="Han K."/>
            <person name="Peng R."/>
            <person name="Blom J."/>
            <person name="Li Y.-Z."/>
        </authorList>
    </citation>
    <scope>NUCLEOTIDE SEQUENCE [LARGE SCALE GENOMIC DNA]</scope>
    <source>
        <strain evidence="1 2">So0008-312</strain>
    </source>
</reference>
<dbReference type="InterPro" id="IPR021577">
    <property type="entry name" value="DUF3209"/>
</dbReference>
<dbReference type="RefSeq" id="WP_061606573.1">
    <property type="nucleotide sequence ID" value="NZ_JEMA01000291.1"/>
</dbReference>
<dbReference type="EMBL" id="JEMA01000291">
    <property type="protein sequence ID" value="KYF72101.1"/>
    <property type="molecule type" value="Genomic_DNA"/>
</dbReference>
<organism evidence="1 2">
    <name type="scientific">Sorangium cellulosum</name>
    <name type="common">Polyangium cellulosum</name>
    <dbReference type="NCBI Taxonomy" id="56"/>
    <lineage>
        <taxon>Bacteria</taxon>
        <taxon>Pseudomonadati</taxon>
        <taxon>Myxococcota</taxon>
        <taxon>Polyangia</taxon>
        <taxon>Polyangiales</taxon>
        <taxon>Polyangiaceae</taxon>
        <taxon>Sorangium</taxon>
    </lineage>
</organism>